<accession>A0A9D3Z5F6</accession>
<evidence type="ECO:0000313" key="3">
    <source>
        <dbReference type="Proteomes" id="UP000828390"/>
    </source>
</evidence>
<dbReference type="Pfam" id="PF20700">
    <property type="entry name" value="Mutator"/>
    <property type="match status" value="1"/>
</dbReference>
<feature type="domain" description="Mutator-like transposase" evidence="1">
    <location>
        <begin position="107"/>
        <end position="475"/>
    </location>
</feature>
<protein>
    <recommendedName>
        <fullName evidence="1">Mutator-like transposase domain-containing protein</fullName>
    </recommendedName>
</protein>
<comment type="caution">
    <text evidence="2">The sequence shown here is derived from an EMBL/GenBank/DDBJ whole genome shotgun (WGS) entry which is preliminary data.</text>
</comment>
<evidence type="ECO:0000313" key="2">
    <source>
        <dbReference type="EMBL" id="KAH3710549.1"/>
    </source>
</evidence>
<reference evidence="2" key="2">
    <citation type="submission" date="2020-11" db="EMBL/GenBank/DDBJ databases">
        <authorList>
            <person name="McCartney M.A."/>
            <person name="Auch B."/>
            <person name="Kono T."/>
            <person name="Mallez S."/>
            <person name="Becker A."/>
            <person name="Gohl D.M."/>
            <person name="Silverstein K.A.T."/>
            <person name="Koren S."/>
            <person name="Bechman K.B."/>
            <person name="Herman A."/>
            <person name="Abrahante J.E."/>
            <person name="Garbe J."/>
        </authorList>
    </citation>
    <scope>NUCLEOTIDE SEQUENCE</scope>
    <source>
        <strain evidence="2">Duluth1</strain>
        <tissue evidence="2">Whole animal</tissue>
    </source>
</reference>
<name>A0A9D3Z5F6_DREPO</name>
<dbReference type="AlphaFoldDB" id="A0A9D3Z5F6"/>
<proteinExistence type="predicted"/>
<keyword evidence="3" id="KW-1185">Reference proteome</keyword>
<dbReference type="Proteomes" id="UP000828390">
    <property type="component" value="Unassembled WGS sequence"/>
</dbReference>
<dbReference type="InterPro" id="IPR049012">
    <property type="entry name" value="Mutator_transp_dom"/>
</dbReference>
<gene>
    <name evidence="2" type="ORF">DPMN_070035</name>
</gene>
<dbReference type="EMBL" id="JAIWYP010000014">
    <property type="protein sequence ID" value="KAH3710549.1"/>
    <property type="molecule type" value="Genomic_DNA"/>
</dbReference>
<organism evidence="2 3">
    <name type="scientific">Dreissena polymorpha</name>
    <name type="common">Zebra mussel</name>
    <name type="synonym">Mytilus polymorpha</name>
    <dbReference type="NCBI Taxonomy" id="45954"/>
    <lineage>
        <taxon>Eukaryota</taxon>
        <taxon>Metazoa</taxon>
        <taxon>Spiralia</taxon>
        <taxon>Lophotrochozoa</taxon>
        <taxon>Mollusca</taxon>
        <taxon>Bivalvia</taxon>
        <taxon>Autobranchia</taxon>
        <taxon>Heteroconchia</taxon>
        <taxon>Euheterodonta</taxon>
        <taxon>Imparidentia</taxon>
        <taxon>Neoheterodontei</taxon>
        <taxon>Myida</taxon>
        <taxon>Dreissenoidea</taxon>
        <taxon>Dreissenidae</taxon>
        <taxon>Dreissena</taxon>
    </lineage>
</organism>
<reference evidence="2" key="1">
    <citation type="journal article" date="2019" name="bioRxiv">
        <title>The Genome of the Zebra Mussel, Dreissena polymorpha: A Resource for Invasive Species Research.</title>
        <authorList>
            <person name="McCartney M.A."/>
            <person name="Auch B."/>
            <person name="Kono T."/>
            <person name="Mallez S."/>
            <person name="Zhang Y."/>
            <person name="Obille A."/>
            <person name="Becker A."/>
            <person name="Abrahante J.E."/>
            <person name="Garbe J."/>
            <person name="Badalamenti J.P."/>
            <person name="Herman A."/>
            <person name="Mangelson H."/>
            <person name="Liachko I."/>
            <person name="Sullivan S."/>
            <person name="Sone E.D."/>
            <person name="Koren S."/>
            <person name="Silverstein K.A.T."/>
            <person name="Beckman K.B."/>
            <person name="Gohl D.M."/>
        </authorList>
    </citation>
    <scope>NUCLEOTIDE SEQUENCE</scope>
    <source>
        <strain evidence="2">Duluth1</strain>
        <tissue evidence="2">Whole animal</tissue>
    </source>
</reference>
<evidence type="ECO:0000259" key="1">
    <source>
        <dbReference type="Pfam" id="PF20700"/>
    </source>
</evidence>
<sequence>MVLSKRKAHLRKVWFKKGCVSPKKGQTVDFPTVGDKKYVRLEKKAFESRVHITNNVLTFKDTDGTDTTVSALRPRPNASNVVDEYSDCGDESLHPDLYTNKLMVQAKVQALFNSSFKKHKHDKPNCEGDLNFDAANSVRWGMGWRERLKCTKCSYMSNYHNLYEEVENKKGPGRRAAKVNIGLQLGLCTTLISNTGVRRIFNNANIIAPNQAAMQRLSNKVNEKIQSVNIRDVHEQRVNLVKENAIIGQKNAKTVNVEGDSCYNNPMFNSDSTPFQAGSIATTTFCENNTKNKKIIGVRIANKLCTIGARLRNKGNNVVCPNHKGHCSANMSESDPIGDEGRWSEIVARNISNEVQVTGYTGDGDSRSHAGVSNASEHTILHFKDIRHLGNSLKRAVYAENFSSNMFKGSSNANLKNRFALSIKHRCIAELNMAHKSYNGDLNKIKQFMPKVADAIVACFGGYCGEPCKASSLVCCGNYRQAKNYMPMTVKLRMTEGNKVLLLKCMDIMLSPIALDKTKLLTSTQKCEAVNRSYQAVNPKMITNPRNFAGRIHGQVLKLNNGYAVSVLIKTKSLGASLTKGSSVIRQIRKTDAISKRPNNYVIQKRKITRYAARQCRYHLHERFHYNKGLTDTVHGIRDVGQLQDHNYV</sequence>